<evidence type="ECO:0000313" key="11">
    <source>
        <dbReference type="Proteomes" id="UP000183700"/>
    </source>
</evidence>
<dbReference type="PANTHER" id="PTHR43840">
    <property type="entry name" value="MITOCHONDRIAL METAL TRANSPORTER 1-RELATED"/>
    <property type="match status" value="1"/>
</dbReference>
<dbReference type="InterPro" id="IPR036837">
    <property type="entry name" value="Cation_efflux_CTD_sf"/>
</dbReference>
<evidence type="ECO:0000313" key="10">
    <source>
        <dbReference type="EMBL" id="OJG35870.1"/>
    </source>
</evidence>
<feature type="domain" description="Cation efflux protein cytoplasmic" evidence="9">
    <location>
        <begin position="223"/>
        <end position="300"/>
    </location>
</feature>
<dbReference type="Proteomes" id="UP000183700">
    <property type="component" value="Unassembled WGS sequence"/>
</dbReference>
<dbReference type="Gene3D" id="1.20.1510.10">
    <property type="entry name" value="Cation efflux protein transmembrane domain"/>
    <property type="match status" value="1"/>
</dbReference>
<feature type="transmembrane region" description="Helical" evidence="7">
    <location>
        <begin position="21"/>
        <end position="43"/>
    </location>
</feature>
<comment type="similarity">
    <text evidence="2">Belongs to the cation diffusion facilitator (CDF) transporter (TC 2.A.4) family.</text>
</comment>
<feature type="transmembrane region" description="Helical" evidence="7">
    <location>
        <begin position="194"/>
        <end position="215"/>
    </location>
</feature>
<dbReference type="NCBIfam" id="TIGR01297">
    <property type="entry name" value="CDF"/>
    <property type="match status" value="1"/>
</dbReference>
<dbReference type="GO" id="GO:0008324">
    <property type="term" value="F:monoatomic cation transmembrane transporter activity"/>
    <property type="evidence" value="ECO:0007669"/>
    <property type="project" value="InterPro"/>
</dbReference>
<evidence type="ECO:0000256" key="5">
    <source>
        <dbReference type="ARBA" id="ARBA00022989"/>
    </source>
</evidence>
<dbReference type="OrthoDB" id="9806522at2"/>
<protein>
    <submittedName>
        <fullName evidence="10">Cation diffusion facilitator family transporter</fullName>
    </submittedName>
</protein>
<proteinExistence type="inferred from homology"/>
<keyword evidence="11" id="KW-1185">Reference proteome</keyword>
<dbReference type="EMBL" id="JXKM01000004">
    <property type="protein sequence ID" value="OJG35870.1"/>
    <property type="molecule type" value="Genomic_DNA"/>
</dbReference>
<comment type="caution">
    <text evidence="10">The sequence shown here is derived from an EMBL/GenBank/DDBJ whole genome shotgun (WGS) entry which is preliminary data.</text>
</comment>
<organism evidence="10 11">
    <name type="scientific">Enterococcus devriesei</name>
    <dbReference type="NCBI Taxonomy" id="319970"/>
    <lineage>
        <taxon>Bacteria</taxon>
        <taxon>Bacillati</taxon>
        <taxon>Bacillota</taxon>
        <taxon>Bacilli</taxon>
        <taxon>Lactobacillales</taxon>
        <taxon>Enterococcaceae</taxon>
        <taxon>Enterococcus</taxon>
    </lineage>
</organism>
<evidence type="ECO:0000259" key="9">
    <source>
        <dbReference type="Pfam" id="PF16916"/>
    </source>
</evidence>
<dbReference type="InterPro" id="IPR027469">
    <property type="entry name" value="Cation_efflux_TMD_sf"/>
</dbReference>
<dbReference type="AlphaFoldDB" id="A0A1L8SUU6"/>
<evidence type="ECO:0000256" key="7">
    <source>
        <dbReference type="SAM" id="Phobius"/>
    </source>
</evidence>
<evidence type="ECO:0000259" key="8">
    <source>
        <dbReference type="Pfam" id="PF01545"/>
    </source>
</evidence>
<dbReference type="SUPFAM" id="SSF161111">
    <property type="entry name" value="Cation efflux protein transmembrane domain-like"/>
    <property type="match status" value="1"/>
</dbReference>
<keyword evidence="5 7" id="KW-1133">Transmembrane helix</keyword>
<gene>
    <name evidence="10" type="ORF">RV00_GL002014</name>
</gene>
<dbReference type="RefSeq" id="WP_071861853.1">
    <property type="nucleotide sequence ID" value="NZ_JBHLVS010000013.1"/>
</dbReference>
<dbReference type="Pfam" id="PF16916">
    <property type="entry name" value="ZT_dimer"/>
    <property type="match status" value="1"/>
</dbReference>
<keyword evidence="3" id="KW-0813">Transport</keyword>
<feature type="domain" description="Cation efflux protein transmembrane" evidence="8">
    <location>
        <begin position="28"/>
        <end position="216"/>
    </location>
</feature>
<reference evidence="10 11" key="1">
    <citation type="submission" date="2014-12" db="EMBL/GenBank/DDBJ databases">
        <title>Draft genome sequences of 29 type strains of Enterococci.</title>
        <authorList>
            <person name="Zhong Z."/>
            <person name="Sun Z."/>
            <person name="Liu W."/>
            <person name="Zhang W."/>
            <person name="Zhang H."/>
        </authorList>
    </citation>
    <scope>NUCLEOTIDE SEQUENCE [LARGE SCALE GENOMIC DNA]</scope>
    <source>
        <strain evidence="10 11">DSM 22802</strain>
    </source>
</reference>
<evidence type="ECO:0000256" key="6">
    <source>
        <dbReference type="ARBA" id="ARBA00023136"/>
    </source>
</evidence>
<dbReference type="InterPro" id="IPR050291">
    <property type="entry name" value="CDF_Transporter"/>
</dbReference>
<comment type="subcellular location">
    <subcellularLocation>
        <location evidence="1">Membrane</location>
        <topology evidence="1">Multi-pass membrane protein</topology>
    </subcellularLocation>
</comment>
<evidence type="ECO:0000256" key="2">
    <source>
        <dbReference type="ARBA" id="ARBA00008114"/>
    </source>
</evidence>
<dbReference type="GO" id="GO:0016020">
    <property type="term" value="C:membrane"/>
    <property type="evidence" value="ECO:0007669"/>
    <property type="project" value="UniProtKB-SubCell"/>
</dbReference>
<dbReference type="STRING" id="319970.RV00_GL002014"/>
<dbReference type="SUPFAM" id="SSF160240">
    <property type="entry name" value="Cation efflux protein cytoplasmic domain-like"/>
    <property type="match status" value="1"/>
</dbReference>
<keyword evidence="4 7" id="KW-0812">Transmembrane</keyword>
<dbReference type="Gene3D" id="3.30.70.1350">
    <property type="entry name" value="Cation efflux protein, cytoplasmic domain"/>
    <property type="match status" value="1"/>
</dbReference>
<evidence type="ECO:0000256" key="4">
    <source>
        <dbReference type="ARBA" id="ARBA00022692"/>
    </source>
</evidence>
<dbReference type="InterPro" id="IPR027470">
    <property type="entry name" value="Cation_efflux_CTD"/>
</dbReference>
<evidence type="ECO:0000256" key="3">
    <source>
        <dbReference type="ARBA" id="ARBA00022448"/>
    </source>
</evidence>
<keyword evidence="6 7" id="KW-0472">Membrane</keyword>
<accession>A0A1L8SUU6</accession>
<dbReference type="PANTHER" id="PTHR43840:SF50">
    <property type="entry name" value="MANGANESE EFFLUX SYSTEM PROTEIN MNES"/>
    <property type="match status" value="1"/>
</dbReference>
<feature type="transmembrane region" description="Helical" evidence="7">
    <location>
        <begin position="93"/>
        <end position="111"/>
    </location>
</feature>
<sequence length="386" mass="43418">MLNFLIDKITKRSKANKRTGVGILAGLLGLFSNLALFIAKFFIGSLSGSVSIMADAINNLSDTASSVITLAGFKIAGKPADEGHPYGHERFEYISGFVISILVTYVGVRFLDSSFVKIIHPSSVLLSPIVYIVLVLSISLKFWQGFMYRKLSREIDSDTLRATAQDSINDVYTTIAVLISAIIEWLSGWRIDGYIGFLIALYIIYSGIKMLLGFINDLMGVRPPEAEVLAIRKHLDNYPNIIGYHDLLIHSYGPNSVFASVHIEVNQDWSLSHAHEVIDAIEYEVKEDVGVDLVCHLDPYPINDPDFKRIAPELKKTLKDIHPHLRFHDLRVDKTTTPETIYFDLVVPEELKKTENSHLQDIISQHFIAQNEPAKLNITFDRTYLL</sequence>
<dbReference type="InterPro" id="IPR002524">
    <property type="entry name" value="Cation_efflux"/>
</dbReference>
<dbReference type="Pfam" id="PF01545">
    <property type="entry name" value="Cation_efflux"/>
    <property type="match status" value="1"/>
</dbReference>
<name>A0A1L8SUU6_9ENTE</name>
<feature type="transmembrane region" description="Helical" evidence="7">
    <location>
        <begin position="123"/>
        <end position="143"/>
    </location>
</feature>
<evidence type="ECO:0000256" key="1">
    <source>
        <dbReference type="ARBA" id="ARBA00004141"/>
    </source>
</evidence>
<dbReference type="InterPro" id="IPR058533">
    <property type="entry name" value="Cation_efflux_TM"/>
</dbReference>